<protein>
    <submittedName>
        <fullName evidence="3">Uncharacterized protein</fullName>
    </submittedName>
</protein>
<dbReference type="RefSeq" id="WP_251803256.1">
    <property type="nucleotide sequence ID" value="NZ_JAMQOL010000060.1"/>
</dbReference>
<evidence type="ECO:0000313" key="3">
    <source>
        <dbReference type="EMBL" id="MCM4083557.1"/>
    </source>
</evidence>
<evidence type="ECO:0000256" key="2">
    <source>
        <dbReference type="SAM" id="Phobius"/>
    </source>
</evidence>
<evidence type="ECO:0000313" key="4">
    <source>
        <dbReference type="Proteomes" id="UP001523216"/>
    </source>
</evidence>
<keyword evidence="2" id="KW-1133">Transmembrane helix</keyword>
<evidence type="ECO:0000256" key="1">
    <source>
        <dbReference type="SAM" id="MobiDB-lite"/>
    </source>
</evidence>
<reference evidence="3 4" key="1">
    <citation type="submission" date="2022-06" db="EMBL/GenBank/DDBJ databases">
        <title>Actinoplanes abujensis sp. nov., isolated from Nigerian arid soil.</title>
        <authorList>
            <person name="Ding P."/>
        </authorList>
    </citation>
    <scope>NUCLEOTIDE SEQUENCE [LARGE SCALE GENOMIC DNA]</scope>
    <source>
        <strain evidence="4">TRM88002</strain>
    </source>
</reference>
<sequence length="111" mass="11167">MIVVGLVVYLVASGLERADKLASSIGAVVALIALVAPYLLPTGKGEPDPAQGAADRVENSGKAEASGGGLANTGVDVEGDARPAQVRRSGDARADGKSSVSNTGVRRRPRS</sequence>
<organism evidence="3 4">
    <name type="scientific">Paractinoplanes hotanensis</name>
    <dbReference type="NCBI Taxonomy" id="2906497"/>
    <lineage>
        <taxon>Bacteria</taxon>
        <taxon>Bacillati</taxon>
        <taxon>Actinomycetota</taxon>
        <taxon>Actinomycetes</taxon>
        <taxon>Micromonosporales</taxon>
        <taxon>Micromonosporaceae</taxon>
        <taxon>Paractinoplanes</taxon>
    </lineage>
</organism>
<keyword evidence="2" id="KW-0812">Transmembrane</keyword>
<comment type="caution">
    <text evidence="3">The sequence shown here is derived from an EMBL/GenBank/DDBJ whole genome shotgun (WGS) entry which is preliminary data.</text>
</comment>
<gene>
    <name evidence="3" type="ORF">LXN57_39020</name>
</gene>
<feature type="transmembrane region" description="Helical" evidence="2">
    <location>
        <begin position="24"/>
        <end position="40"/>
    </location>
</feature>
<keyword evidence="2" id="KW-0472">Membrane</keyword>
<accession>A0ABT0YBY7</accession>
<name>A0ABT0YBY7_9ACTN</name>
<proteinExistence type="predicted"/>
<feature type="region of interest" description="Disordered" evidence="1">
    <location>
        <begin position="43"/>
        <end position="111"/>
    </location>
</feature>
<dbReference type="Proteomes" id="UP001523216">
    <property type="component" value="Unassembled WGS sequence"/>
</dbReference>
<keyword evidence="4" id="KW-1185">Reference proteome</keyword>
<dbReference type="EMBL" id="JAMQOL010000060">
    <property type="protein sequence ID" value="MCM4083557.1"/>
    <property type="molecule type" value="Genomic_DNA"/>
</dbReference>